<dbReference type="GO" id="GO:0006508">
    <property type="term" value="P:proteolysis"/>
    <property type="evidence" value="ECO:0007669"/>
    <property type="project" value="InterPro"/>
</dbReference>
<dbReference type="InterPro" id="IPR009045">
    <property type="entry name" value="Zn_M74/Hedgehog-like"/>
</dbReference>
<dbReference type="InterPro" id="IPR003709">
    <property type="entry name" value="VanY-like_core_dom"/>
</dbReference>
<keyword evidence="4" id="KW-0645">Protease</keyword>
<evidence type="ECO:0000259" key="3">
    <source>
        <dbReference type="Pfam" id="PF02557"/>
    </source>
</evidence>
<dbReference type="InterPro" id="IPR058193">
    <property type="entry name" value="VanY/YodJ_core_dom"/>
</dbReference>
<keyword evidence="5" id="KW-1185">Reference proteome</keyword>
<keyword evidence="4" id="KW-0121">Carboxypeptidase</keyword>
<dbReference type="Pfam" id="PF02557">
    <property type="entry name" value="VanY"/>
    <property type="match status" value="1"/>
</dbReference>
<dbReference type="GO" id="GO:0004180">
    <property type="term" value="F:carboxypeptidase activity"/>
    <property type="evidence" value="ECO:0007669"/>
    <property type="project" value="UniProtKB-KW"/>
</dbReference>
<evidence type="ECO:0000313" key="5">
    <source>
        <dbReference type="Proteomes" id="UP000276349"/>
    </source>
</evidence>
<dbReference type="Proteomes" id="UP000276349">
    <property type="component" value="Unassembled WGS sequence"/>
</dbReference>
<evidence type="ECO:0000313" key="4">
    <source>
        <dbReference type="EMBL" id="RTQ94577.1"/>
    </source>
</evidence>
<proteinExistence type="predicted"/>
<evidence type="ECO:0000256" key="2">
    <source>
        <dbReference type="SAM" id="Phobius"/>
    </source>
</evidence>
<dbReference type="InterPro" id="IPR052179">
    <property type="entry name" value="DD-CPase-like"/>
</dbReference>
<dbReference type="PANTHER" id="PTHR34385:SF1">
    <property type="entry name" value="PEPTIDOGLYCAN L-ALANYL-D-GLUTAMATE ENDOPEPTIDASE CWLK"/>
    <property type="match status" value="1"/>
</dbReference>
<name>A0A3S0QX23_9BACI</name>
<dbReference type="OrthoDB" id="9792074at2"/>
<protein>
    <submittedName>
        <fullName evidence="4">D-alanyl-D-alanine carboxypeptidase family protein</fullName>
    </submittedName>
</protein>
<feature type="domain" description="D-alanyl-D-alanine carboxypeptidase-like core" evidence="3">
    <location>
        <begin position="142"/>
        <end position="268"/>
    </location>
</feature>
<gene>
    <name evidence="4" type="ORF">EKG35_04965</name>
</gene>
<keyword evidence="2" id="KW-0812">Transmembrane</keyword>
<feature type="transmembrane region" description="Helical" evidence="2">
    <location>
        <begin position="16"/>
        <end position="37"/>
    </location>
</feature>
<dbReference type="AlphaFoldDB" id="A0A3S0QX23"/>
<reference evidence="4 5" key="1">
    <citation type="submission" date="2018-12" db="EMBL/GenBank/DDBJ databases">
        <authorList>
            <person name="Yu L."/>
        </authorList>
    </citation>
    <scope>NUCLEOTIDE SEQUENCE [LARGE SCALE GENOMIC DNA]</scope>
    <source>
        <strain evidence="4 5">S5H2222</strain>
    </source>
</reference>
<comment type="caution">
    <text evidence="4">The sequence shown here is derived from an EMBL/GenBank/DDBJ whole genome shotgun (WGS) entry which is preliminary data.</text>
</comment>
<dbReference type="PANTHER" id="PTHR34385">
    <property type="entry name" value="D-ALANYL-D-ALANINE CARBOXYPEPTIDASE"/>
    <property type="match status" value="1"/>
</dbReference>
<dbReference type="EMBL" id="RXNR01000010">
    <property type="protein sequence ID" value="RTQ94577.1"/>
    <property type="molecule type" value="Genomic_DNA"/>
</dbReference>
<feature type="region of interest" description="Disordered" evidence="1">
    <location>
        <begin position="41"/>
        <end position="115"/>
    </location>
</feature>
<dbReference type="Gene3D" id="3.30.1380.10">
    <property type="match status" value="1"/>
</dbReference>
<dbReference type="SUPFAM" id="SSF55166">
    <property type="entry name" value="Hedgehog/DD-peptidase"/>
    <property type="match status" value="1"/>
</dbReference>
<dbReference type="CDD" id="cd14852">
    <property type="entry name" value="LD-carboxypeptidase"/>
    <property type="match status" value="1"/>
</dbReference>
<keyword evidence="2" id="KW-0472">Membrane</keyword>
<accession>A0A3S0QX23</accession>
<keyword evidence="2" id="KW-1133">Transmembrane helix</keyword>
<keyword evidence="4" id="KW-0378">Hydrolase</keyword>
<evidence type="ECO:0000256" key="1">
    <source>
        <dbReference type="SAM" id="MobiDB-lite"/>
    </source>
</evidence>
<feature type="compositionally biased region" description="Polar residues" evidence="1">
    <location>
        <begin position="92"/>
        <end position="105"/>
    </location>
</feature>
<organism evidence="4 5">
    <name type="scientific">Lysinibacillus telephonicus</name>
    <dbReference type="NCBI Taxonomy" id="1714840"/>
    <lineage>
        <taxon>Bacteria</taxon>
        <taxon>Bacillati</taxon>
        <taxon>Bacillota</taxon>
        <taxon>Bacilli</taxon>
        <taxon>Bacillales</taxon>
        <taxon>Bacillaceae</taxon>
        <taxon>Lysinibacillus</taxon>
    </lineage>
</organism>
<dbReference type="RefSeq" id="WP_126293320.1">
    <property type="nucleotide sequence ID" value="NZ_CP155468.1"/>
</dbReference>
<sequence>MTGPILNNKKKNKSKYIIIAIVSIVLLIAIIVIATIVNDPKKETEEQSKPNEAIEQNIDKEKQETEEEVSIDNKQEQQDEPTTPVEEDPVQETEQPKTNEGNTTVGGYIEGQPEPTEPTYIDGVLIANKKHPLPSNFAPGENKEARAAFEDMAQDAKAAGFELVAFSTYRSYEYQETLYNNYVSRDGKENADRYSARPGYSEHQTGLAFDIGEKGKEDLWLTSEFGETAAGKWLVENAHKYGFILRYPEGKENITGYMYESWHFRYLGVELATKVKASNLTLEEYLGI</sequence>